<feature type="region of interest" description="Disordered" evidence="1">
    <location>
        <begin position="258"/>
        <end position="334"/>
    </location>
</feature>
<feature type="transmembrane region" description="Helical" evidence="2">
    <location>
        <begin position="228"/>
        <end position="251"/>
    </location>
</feature>
<accession>A0A6A6H0P4</accession>
<dbReference type="Proteomes" id="UP000800092">
    <property type="component" value="Unassembled WGS sequence"/>
</dbReference>
<sequence length="334" mass="34456">MAASSPTPYAVTTGSDGNFTSYIPLTTTFTPPASCTSLFWDAGPSLQAFAPGYGLSIDLDAQCVPPAMTTFWNQGLLFPGGSRQHTVISAGPVVCPKGWTTADRSTSDSISVQVNCCPSGYQYYPSVYGNCLSSVSAGEVLTYASASSSPAPSPDDWSTVTTTLDSDTTVGAVAVVGWNIKGATSPTPSPTTSPSNTASATGETSTSPPLPSPTQTTSNSGLSSGAKAGIGVGVALGVLGILALFATVFLLRRRRRGKDGTAAGAAQEKDQHADTRYNKYELPDSQTQRVEISDGQVGGGGQNLKGYYRPQAEEPSELPVNERPMELDSASGRG</sequence>
<evidence type="ECO:0000313" key="4">
    <source>
        <dbReference type="Proteomes" id="UP000800092"/>
    </source>
</evidence>
<dbReference type="OrthoDB" id="4497263at2759"/>
<reference evidence="3" key="1">
    <citation type="journal article" date="2020" name="Stud. Mycol.">
        <title>101 Dothideomycetes genomes: a test case for predicting lifestyles and emergence of pathogens.</title>
        <authorList>
            <person name="Haridas S."/>
            <person name="Albert R."/>
            <person name="Binder M."/>
            <person name="Bloem J."/>
            <person name="Labutti K."/>
            <person name="Salamov A."/>
            <person name="Andreopoulos B."/>
            <person name="Baker S."/>
            <person name="Barry K."/>
            <person name="Bills G."/>
            <person name="Bluhm B."/>
            <person name="Cannon C."/>
            <person name="Castanera R."/>
            <person name="Culley D."/>
            <person name="Daum C."/>
            <person name="Ezra D."/>
            <person name="Gonzalez J."/>
            <person name="Henrissat B."/>
            <person name="Kuo A."/>
            <person name="Liang C."/>
            <person name="Lipzen A."/>
            <person name="Lutzoni F."/>
            <person name="Magnuson J."/>
            <person name="Mondo S."/>
            <person name="Nolan M."/>
            <person name="Ohm R."/>
            <person name="Pangilinan J."/>
            <person name="Park H.-J."/>
            <person name="Ramirez L."/>
            <person name="Alfaro M."/>
            <person name="Sun H."/>
            <person name="Tritt A."/>
            <person name="Yoshinaga Y."/>
            <person name="Zwiers L.-H."/>
            <person name="Turgeon B."/>
            <person name="Goodwin S."/>
            <person name="Spatafora J."/>
            <person name="Crous P."/>
            <person name="Grigoriev I."/>
        </authorList>
    </citation>
    <scope>NUCLEOTIDE SEQUENCE</scope>
    <source>
        <strain evidence="3">Tuck. ex Michener</strain>
    </source>
</reference>
<proteinExistence type="predicted"/>
<keyword evidence="2" id="KW-0812">Transmembrane</keyword>
<organism evidence="3 4">
    <name type="scientific">Viridothelium virens</name>
    <name type="common">Speckled blister lichen</name>
    <name type="synonym">Trypethelium virens</name>
    <dbReference type="NCBI Taxonomy" id="1048519"/>
    <lineage>
        <taxon>Eukaryota</taxon>
        <taxon>Fungi</taxon>
        <taxon>Dikarya</taxon>
        <taxon>Ascomycota</taxon>
        <taxon>Pezizomycotina</taxon>
        <taxon>Dothideomycetes</taxon>
        <taxon>Dothideomycetes incertae sedis</taxon>
        <taxon>Trypetheliales</taxon>
        <taxon>Trypetheliaceae</taxon>
        <taxon>Viridothelium</taxon>
    </lineage>
</organism>
<keyword evidence="2" id="KW-1133">Transmembrane helix</keyword>
<protein>
    <submittedName>
        <fullName evidence="3">Uncharacterized protein</fullName>
    </submittedName>
</protein>
<feature type="region of interest" description="Disordered" evidence="1">
    <location>
        <begin position="181"/>
        <end position="222"/>
    </location>
</feature>
<keyword evidence="2" id="KW-0472">Membrane</keyword>
<evidence type="ECO:0000256" key="1">
    <source>
        <dbReference type="SAM" id="MobiDB-lite"/>
    </source>
</evidence>
<dbReference type="PANTHER" id="PTHR16861">
    <property type="entry name" value="GLYCOPROTEIN 38"/>
    <property type="match status" value="1"/>
</dbReference>
<feature type="compositionally biased region" description="Low complexity" evidence="1">
    <location>
        <begin position="183"/>
        <end position="222"/>
    </location>
</feature>
<name>A0A6A6H0P4_VIRVR</name>
<dbReference type="EMBL" id="ML991828">
    <property type="protein sequence ID" value="KAF2231300.1"/>
    <property type="molecule type" value="Genomic_DNA"/>
</dbReference>
<feature type="compositionally biased region" description="Basic and acidic residues" evidence="1">
    <location>
        <begin position="267"/>
        <end position="282"/>
    </location>
</feature>
<dbReference type="PANTHER" id="PTHR16861:SF4">
    <property type="entry name" value="SH3 DOMAIN PROTEIN (AFU_ORTHOLOGUE AFUA_1G13610)"/>
    <property type="match status" value="1"/>
</dbReference>
<keyword evidence="4" id="KW-1185">Reference proteome</keyword>
<evidence type="ECO:0000256" key="2">
    <source>
        <dbReference type="SAM" id="Phobius"/>
    </source>
</evidence>
<dbReference type="CDD" id="cd12087">
    <property type="entry name" value="TM_EGFR-like"/>
    <property type="match status" value="1"/>
</dbReference>
<evidence type="ECO:0000313" key="3">
    <source>
        <dbReference type="EMBL" id="KAF2231300.1"/>
    </source>
</evidence>
<dbReference type="AlphaFoldDB" id="A0A6A6H0P4"/>
<gene>
    <name evidence="3" type="ORF">EV356DRAFT_507045</name>
</gene>